<evidence type="ECO:0000313" key="3">
    <source>
        <dbReference type="EMBL" id="AYD48961.1"/>
    </source>
</evidence>
<sequence>MSSWGVAFWNLKNFIPKQKLMYHLVKYNKLKNQSLLISVAATIIILCIYHPFISKAQDSIPKIGGITNHQLSGIVQNDLEDIKKDEKEIKDNKSTITSVANKPLESDPQVAAAIAAYNLTKNASDNFYQANNNKFPTNSPEYSTASAQQKLLDAKANAARDKAMAAYANAEKIKKEQIDNLTKKIDTLQVQERRSLNELNGILNAGQVLGNLQNNSCLGMFANKTTADIGNMSISDISACLNHVFDGMDLSNKNAFQSQGTGTNFFGISLSTANGNVQIYQDLPINSPSENALRKAAWEYVFSHPEANTKDLQYNLFEKYLKEHSDNNDNNSLPVVIHALQGRSSENIDNIVVPNPTSESPNPTKLEKFGSSVQDIILKLKQYINQSSVGNHIINIVANVAAVRG</sequence>
<protein>
    <submittedName>
        <fullName evidence="3">Uncharacterized protein</fullName>
    </submittedName>
</protein>
<keyword evidence="2" id="KW-1133">Transmembrane helix</keyword>
<proteinExistence type="predicted"/>
<evidence type="ECO:0000256" key="2">
    <source>
        <dbReference type="SAM" id="Phobius"/>
    </source>
</evidence>
<accession>A0A386HTY3</accession>
<keyword evidence="2" id="KW-0812">Transmembrane</keyword>
<feature type="transmembrane region" description="Helical" evidence="2">
    <location>
        <begin position="35"/>
        <end position="53"/>
    </location>
</feature>
<gene>
    <name evidence="3" type="ORF">D6B99_15885</name>
</gene>
<evidence type="ECO:0000256" key="1">
    <source>
        <dbReference type="SAM" id="Coils"/>
    </source>
</evidence>
<dbReference type="Proteomes" id="UP000266118">
    <property type="component" value="Chromosome"/>
</dbReference>
<evidence type="ECO:0000313" key="4">
    <source>
        <dbReference type="Proteomes" id="UP000266118"/>
    </source>
</evidence>
<dbReference type="EMBL" id="CP032489">
    <property type="protein sequence ID" value="AYD48961.1"/>
    <property type="molecule type" value="Genomic_DNA"/>
</dbReference>
<feature type="coiled-coil region" evidence="1">
    <location>
        <begin position="171"/>
        <end position="198"/>
    </location>
</feature>
<reference evidence="3 4" key="1">
    <citation type="submission" date="2018-09" db="EMBL/GenBank/DDBJ databases">
        <title>Arachidicoccus sp. nov., a bacterium isolated from soil.</title>
        <authorList>
            <person name="Weon H.-Y."/>
            <person name="Kwon S.-W."/>
            <person name="Lee S.A."/>
        </authorList>
    </citation>
    <scope>NUCLEOTIDE SEQUENCE [LARGE SCALE GENOMIC DNA]</scope>
    <source>
        <strain evidence="3 4">KIS59-12</strain>
    </source>
</reference>
<dbReference type="AlphaFoldDB" id="A0A386HTY3"/>
<dbReference type="KEGG" id="ark:D6B99_15885"/>
<keyword evidence="2" id="KW-0472">Membrane</keyword>
<organism evidence="3 4">
    <name type="scientific">Arachidicoccus soli</name>
    <dbReference type="NCBI Taxonomy" id="2341117"/>
    <lineage>
        <taxon>Bacteria</taxon>
        <taxon>Pseudomonadati</taxon>
        <taxon>Bacteroidota</taxon>
        <taxon>Chitinophagia</taxon>
        <taxon>Chitinophagales</taxon>
        <taxon>Chitinophagaceae</taxon>
        <taxon>Arachidicoccus</taxon>
    </lineage>
</organism>
<keyword evidence="1" id="KW-0175">Coiled coil</keyword>
<name>A0A386HTY3_9BACT</name>
<keyword evidence="4" id="KW-1185">Reference proteome</keyword>